<protein>
    <submittedName>
        <fullName evidence="1">Uncharacterized protein</fullName>
    </submittedName>
</protein>
<accession>A0A4Y2SR59</accession>
<sequence length="145" mass="16397">MSFVFSVFEDLIIPVLHYFGTFQLLRRVRTSYQKIHPARIGGDRLNPLSGSVFFVKRFQKRAIEEPLSVLKVCLPPNRKCSESAADRVSSPPLNEERLAPPMERITARICSIQLGTYSNYSARGILGYLSGPGIIAFGRSHLWRD</sequence>
<name>A0A4Y2SR59_ARAVE</name>
<keyword evidence="2" id="KW-1185">Reference proteome</keyword>
<dbReference type="Proteomes" id="UP000499080">
    <property type="component" value="Unassembled WGS sequence"/>
</dbReference>
<dbReference type="AlphaFoldDB" id="A0A4Y2SR59"/>
<reference evidence="1 2" key="1">
    <citation type="journal article" date="2019" name="Sci. Rep.">
        <title>Orb-weaving spider Araneus ventricosus genome elucidates the spidroin gene catalogue.</title>
        <authorList>
            <person name="Kono N."/>
            <person name="Nakamura H."/>
            <person name="Ohtoshi R."/>
            <person name="Moran D.A.P."/>
            <person name="Shinohara A."/>
            <person name="Yoshida Y."/>
            <person name="Fujiwara M."/>
            <person name="Mori M."/>
            <person name="Tomita M."/>
            <person name="Arakawa K."/>
        </authorList>
    </citation>
    <scope>NUCLEOTIDE SEQUENCE [LARGE SCALE GENOMIC DNA]</scope>
</reference>
<evidence type="ECO:0000313" key="2">
    <source>
        <dbReference type="Proteomes" id="UP000499080"/>
    </source>
</evidence>
<evidence type="ECO:0000313" key="1">
    <source>
        <dbReference type="EMBL" id="GBN90832.1"/>
    </source>
</evidence>
<dbReference type="EMBL" id="BGPR01023563">
    <property type="protein sequence ID" value="GBN90832.1"/>
    <property type="molecule type" value="Genomic_DNA"/>
</dbReference>
<gene>
    <name evidence="1" type="ORF">AVEN_266138_1</name>
</gene>
<comment type="caution">
    <text evidence="1">The sequence shown here is derived from an EMBL/GenBank/DDBJ whole genome shotgun (WGS) entry which is preliminary data.</text>
</comment>
<organism evidence="1 2">
    <name type="scientific">Araneus ventricosus</name>
    <name type="common">Orbweaver spider</name>
    <name type="synonym">Epeira ventricosa</name>
    <dbReference type="NCBI Taxonomy" id="182803"/>
    <lineage>
        <taxon>Eukaryota</taxon>
        <taxon>Metazoa</taxon>
        <taxon>Ecdysozoa</taxon>
        <taxon>Arthropoda</taxon>
        <taxon>Chelicerata</taxon>
        <taxon>Arachnida</taxon>
        <taxon>Araneae</taxon>
        <taxon>Araneomorphae</taxon>
        <taxon>Entelegynae</taxon>
        <taxon>Araneoidea</taxon>
        <taxon>Araneidae</taxon>
        <taxon>Araneus</taxon>
    </lineage>
</organism>
<proteinExistence type="predicted"/>